<evidence type="ECO:0000256" key="4">
    <source>
        <dbReference type="ARBA" id="ARBA00022741"/>
    </source>
</evidence>
<dbReference type="GO" id="GO:0046872">
    <property type="term" value="F:metal ion binding"/>
    <property type="evidence" value="ECO:0007669"/>
    <property type="project" value="UniProtKB-KW"/>
</dbReference>
<dbReference type="Gene3D" id="3.90.190.20">
    <property type="entry name" value="Mur ligase, C-terminal domain"/>
    <property type="match status" value="1"/>
</dbReference>
<dbReference type="PANTHER" id="PTHR11136">
    <property type="entry name" value="FOLYLPOLYGLUTAMATE SYNTHASE-RELATED"/>
    <property type="match status" value="1"/>
</dbReference>
<evidence type="ECO:0000256" key="5">
    <source>
        <dbReference type="ARBA" id="ARBA00022840"/>
    </source>
</evidence>
<sequence length="463" mass="50586">MIELGLERISKLLSTTALSWRAVHVAGTNGKGTVCHLTSALLNAYNHSSYRESRSQLPIKHARFTSPHLVDRWDGIAFSDAKRPVMNVVSRDLFLARENAVKTCNNEHSINATEFELLTATAFQLFQHEAVDVAVVEVGLGGRLDSTNVIGEPVSGSTETKLIRRRFNPAKWRPKPLVTAITQIGLDHQAMLGNTREEIATQKAGIMKPGVPVTWAADEELDSLFRARAKELDAPIVTYKDLPIDAVHIDTPAARRINGELAIASSWTALSGLGRVDEPEEARQPGTPLHSLIRDWHDMVRNYVFPGRQETISLDPIIGRPREAFLDGAHNEDGVASLAEKVTSQLRSQGGPIVWVVALSESADRQPEKMLKPLVQQSDHVVAVEFGPVDGMPWVTPKRGSAIAEAAQSIILDIDAKTLDTDVKAAVHTACQLADQIGGHVVICGSLYLAGDVHRLLREAQKT</sequence>
<dbReference type="STRING" id="357750.A0A2S6BVW6"/>
<dbReference type="GO" id="GO:0005829">
    <property type="term" value="C:cytosol"/>
    <property type="evidence" value="ECO:0007669"/>
    <property type="project" value="TreeGrafter"/>
</dbReference>
<evidence type="ECO:0000256" key="1">
    <source>
        <dbReference type="ARBA" id="ARBA00008276"/>
    </source>
</evidence>
<dbReference type="EMBL" id="PNEN01001746">
    <property type="protein sequence ID" value="PPJ51626.1"/>
    <property type="molecule type" value="Genomic_DNA"/>
</dbReference>
<evidence type="ECO:0000313" key="8">
    <source>
        <dbReference type="Proteomes" id="UP000237631"/>
    </source>
</evidence>
<keyword evidence="2" id="KW-0436">Ligase</keyword>
<organism evidence="7 8">
    <name type="scientific">Cercospora berteroae</name>
    <dbReference type="NCBI Taxonomy" id="357750"/>
    <lineage>
        <taxon>Eukaryota</taxon>
        <taxon>Fungi</taxon>
        <taxon>Dikarya</taxon>
        <taxon>Ascomycota</taxon>
        <taxon>Pezizomycotina</taxon>
        <taxon>Dothideomycetes</taxon>
        <taxon>Dothideomycetidae</taxon>
        <taxon>Mycosphaerellales</taxon>
        <taxon>Mycosphaerellaceae</taxon>
        <taxon>Cercospora</taxon>
    </lineage>
</organism>
<comment type="caution">
    <text evidence="7">The sequence shown here is derived from an EMBL/GenBank/DDBJ whole genome shotgun (WGS) entry which is preliminary data.</text>
</comment>
<gene>
    <name evidence="7" type="ORF">CBER1_08963</name>
</gene>
<keyword evidence="5" id="KW-0067">ATP-binding</keyword>
<dbReference type="Gene3D" id="3.40.1190.10">
    <property type="entry name" value="Mur-like, catalytic domain"/>
    <property type="match status" value="1"/>
</dbReference>
<dbReference type="SUPFAM" id="SSF53623">
    <property type="entry name" value="MurD-like peptide ligases, catalytic domain"/>
    <property type="match status" value="1"/>
</dbReference>
<dbReference type="InterPro" id="IPR001645">
    <property type="entry name" value="Folylpolyglutamate_synth"/>
</dbReference>
<dbReference type="GO" id="GO:0005739">
    <property type="term" value="C:mitochondrion"/>
    <property type="evidence" value="ECO:0007669"/>
    <property type="project" value="TreeGrafter"/>
</dbReference>
<keyword evidence="3" id="KW-0479">Metal-binding</keyword>
<evidence type="ECO:0000256" key="2">
    <source>
        <dbReference type="ARBA" id="ARBA00022598"/>
    </source>
</evidence>
<dbReference type="PANTHER" id="PTHR11136:SF0">
    <property type="entry name" value="DIHYDROFOLATE SYNTHETASE-RELATED"/>
    <property type="match status" value="1"/>
</dbReference>
<keyword evidence="6" id="KW-0460">Magnesium</keyword>
<dbReference type="SUPFAM" id="SSF53244">
    <property type="entry name" value="MurD-like peptide ligases, peptide-binding domain"/>
    <property type="match status" value="1"/>
</dbReference>
<dbReference type="GO" id="GO:0005524">
    <property type="term" value="F:ATP binding"/>
    <property type="evidence" value="ECO:0007669"/>
    <property type="project" value="UniProtKB-KW"/>
</dbReference>
<dbReference type="PROSITE" id="PS01012">
    <property type="entry name" value="FOLYLPOLYGLU_SYNT_2"/>
    <property type="match status" value="1"/>
</dbReference>
<evidence type="ECO:0000256" key="3">
    <source>
        <dbReference type="ARBA" id="ARBA00022723"/>
    </source>
</evidence>
<reference evidence="8" key="1">
    <citation type="journal article" date="2017" name="bioRxiv">
        <title>Conservation of a gene cluster reveals novel cercosporin biosynthetic mechanisms and extends production to the genus Colletotrichum.</title>
        <authorList>
            <person name="de Jonge R."/>
            <person name="Ebert M.K."/>
            <person name="Huitt-Roehl C.R."/>
            <person name="Pal P."/>
            <person name="Suttle J.C."/>
            <person name="Spanner R.E."/>
            <person name="Neubauer J.D."/>
            <person name="Jurick W.M.II."/>
            <person name="Stott K.A."/>
            <person name="Secor G.A."/>
            <person name="Thomma B.P.H.J."/>
            <person name="Van de Peer Y."/>
            <person name="Townsend C.A."/>
            <person name="Bolton M.D."/>
        </authorList>
    </citation>
    <scope>NUCLEOTIDE SEQUENCE [LARGE SCALE GENOMIC DNA]</scope>
    <source>
        <strain evidence="8">CBS538.71</strain>
    </source>
</reference>
<evidence type="ECO:0000313" key="7">
    <source>
        <dbReference type="EMBL" id="PPJ51626.1"/>
    </source>
</evidence>
<evidence type="ECO:0000256" key="6">
    <source>
        <dbReference type="ARBA" id="ARBA00022842"/>
    </source>
</evidence>
<dbReference type="AlphaFoldDB" id="A0A2S6BVW6"/>
<dbReference type="InterPro" id="IPR036615">
    <property type="entry name" value="Mur_ligase_C_dom_sf"/>
</dbReference>
<dbReference type="InterPro" id="IPR036565">
    <property type="entry name" value="Mur-like_cat_sf"/>
</dbReference>
<keyword evidence="8" id="KW-1185">Reference proteome</keyword>
<comment type="similarity">
    <text evidence="1">Belongs to the folylpolyglutamate synthase family.</text>
</comment>
<dbReference type="GO" id="GO:0008841">
    <property type="term" value="F:dihydrofolate synthase activity"/>
    <property type="evidence" value="ECO:0007669"/>
    <property type="project" value="TreeGrafter"/>
</dbReference>
<accession>A0A2S6BVW6</accession>
<evidence type="ECO:0008006" key="9">
    <source>
        <dbReference type="Google" id="ProtNLM"/>
    </source>
</evidence>
<name>A0A2S6BVW6_9PEZI</name>
<dbReference type="GO" id="GO:0004326">
    <property type="term" value="F:tetrahydrofolylpolyglutamate synthase activity"/>
    <property type="evidence" value="ECO:0007669"/>
    <property type="project" value="InterPro"/>
</dbReference>
<dbReference type="OrthoDB" id="5212574at2759"/>
<keyword evidence="4" id="KW-0547">Nucleotide-binding</keyword>
<dbReference type="InterPro" id="IPR018109">
    <property type="entry name" value="Folylpolyglutamate_synth_CS"/>
</dbReference>
<proteinExistence type="inferred from homology"/>
<dbReference type="Proteomes" id="UP000237631">
    <property type="component" value="Unassembled WGS sequence"/>
</dbReference>
<dbReference type="UniPathway" id="UPA00850"/>
<protein>
    <recommendedName>
        <fullName evidence="9">Mur ligase central domain-containing protein</fullName>
    </recommendedName>
</protein>